<feature type="transmembrane region" description="Helical" evidence="1">
    <location>
        <begin position="79"/>
        <end position="105"/>
    </location>
</feature>
<dbReference type="RefSeq" id="WP_388003012.1">
    <property type="nucleotide sequence ID" value="NZ_JBHUEE010000002.1"/>
</dbReference>
<dbReference type="EMBL" id="JBHUEE010000002">
    <property type="protein sequence ID" value="MFD1717215.1"/>
    <property type="molecule type" value="Genomic_DNA"/>
</dbReference>
<keyword evidence="1" id="KW-1133">Transmembrane helix</keyword>
<name>A0ABW4L1P9_9MICO</name>
<feature type="transmembrane region" description="Helical" evidence="1">
    <location>
        <begin position="19"/>
        <end position="39"/>
    </location>
</feature>
<feature type="transmembrane region" description="Helical" evidence="1">
    <location>
        <begin position="125"/>
        <end position="147"/>
    </location>
</feature>
<feature type="transmembrane region" description="Helical" evidence="1">
    <location>
        <begin position="220"/>
        <end position="240"/>
    </location>
</feature>
<feature type="transmembrane region" description="Helical" evidence="1">
    <location>
        <begin position="288"/>
        <end position="315"/>
    </location>
</feature>
<dbReference type="Proteomes" id="UP001597277">
    <property type="component" value="Unassembled WGS sequence"/>
</dbReference>
<organism evidence="2 3">
    <name type="scientific">Georgenia deserti</name>
    <dbReference type="NCBI Taxonomy" id="2093781"/>
    <lineage>
        <taxon>Bacteria</taxon>
        <taxon>Bacillati</taxon>
        <taxon>Actinomycetota</taxon>
        <taxon>Actinomycetes</taxon>
        <taxon>Micrococcales</taxon>
        <taxon>Bogoriellaceae</taxon>
        <taxon>Georgenia</taxon>
    </lineage>
</organism>
<gene>
    <name evidence="2" type="ORF">ACFSE6_05175</name>
</gene>
<evidence type="ECO:0000313" key="2">
    <source>
        <dbReference type="EMBL" id="MFD1717215.1"/>
    </source>
</evidence>
<proteinExistence type="predicted"/>
<accession>A0ABW4L1P9</accession>
<evidence type="ECO:0000313" key="3">
    <source>
        <dbReference type="Proteomes" id="UP001597277"/>
    </source>
</evidence>
<keyword evidence="3" id="KW-1185">Reference proteome</keyword>
<evidence type="ECO:0000256" key="1">
    <source>
        <dbReference type="SAM" id="Phobius"/>
    </source>
</evidence>
<keyword evidence="1" id="KW-0812">Transmembrane</keyword>
<reference evidence="3" key="1">
    <citation type="journal article" date="2019" name="Int. J. Syst. Evol. Microbiol.">
        <title>The Global Catalogue of Microorganisms (GCM) 10K type strain sequencing project: providing services to taxonomists for standard genome sequencing and annotation.</title>
        <authorList>
            <consortium name="The Broad Institute Genomics Platform"/>
            <consortium name="The Broad Institute Genome Sequencing Center for Infectious Disease"/>
            <person name="Wu L."/>
            <person name="Ma J."/>
        </authorList>
    </citation>
    <scope>NUCLEOTIDE SEQUENCE [LARGE SCALE GENOMIC DNA]</scope>
    <source>
        <strain evidence="3">JCM 17130</strain>
    </source>
</reference>
<feature type="transmembrane region" description="Helical" evidence="1">
    <location>
        <begin position="51"/>
        <end position="67"/>
    </location>
</feature>
<keyword evidence="1" id="KW-0472">Membrane</keyword>
<feature type="transmembrane region" description="Helical" evidence="1">
    <location>
        <begin position="179"/>
        <end position="200"/>
    </location>
</feature>
<protein>
    <submittedName>
        <fullName evidence="2">Uncharacterized protein</fullName>
    </submittedName>
</protein>
<comment type="caution">
    <text evidence="2">The sequence shown here is derived from an EMBL/GenBank/DDBJ whole genome shotgun (WGS) entry which is preliminary data.</text>
</comment>
<sequence>MTSSPAVDQRDEPSRLGRLVVGACATVVALLAACAASGAVDPVAMPTAPRWLTAAAAVGAAAVVLSNSRADSPPGHARLALAGVAGTLLLAGSLLAIPHTVLMAFVWVAARVTGGSGSFDVEPVWLVSLTHLTVVAAASLVAAWLVAGRRRGRGRCVRCGRTDPHAPAVGERWRRAVPWLAAVSIVAAVPYTVLKIAWSLGSRVGLVGHAFDDVTLASPGFGDTVVLTGISVVVSIVLGLRVRTAAVRLPALAVGALGSVMLLPAGLAGAAMLIPLALGVTEVDDSEIAPWAFATVYVSFLIWGLALAALTIYSWRVTRQRCRRHVPAPAPAPIS</sequence>
<feature type="transmembrane region" description="Helical" evidence="1">
    <location>
        <begin position="252"/>
        <end position="276"/>
    </location>
</feature>